<gene>
    <name evidence="3" type="ORF">SAMN04488018_12218</name>
</gene>
<proteinExistence type="predicted"/>
<dbReference type="PANTHER" id="PTHR12526:SF630">
    <property type="entry name" value="GLYCOSYLTRANSFERASE"/>
    <property type="match status" value="1"/>
</dbReference>
<dbReference type="EMBL" id="FNYS01000022">
    <property type="protein sequence ID" value="SEJ29201.1"/>
    <property type="molecule type" value="Genomic_DNA"/>
</dbReference>
<dbReference type="GeneID" id="82258356"/>
<evidence type="ECO:0000313" key="3">
    <source>
        <dbReference type="EMBL" id="SEJ29201.1"/>
    </source>
</evidence>
<dbReference type="Gene3D" id="3.40.50.2000">
    <property type="entry name" value="Glycogen Phosphorylase B"/>
    <property type="match status" value="2"/>
</dbReference>
<dbReference type="Pfam" id="PF00534">
    <property type="entry name" value="Glycos_transf_1"/>
    <property type="match status" value="1"/>
</dbReference>
<dbReference type="SUPFAM" id="SSF53756">
    <property type="entry name" value="UDP-Glycosyltransferase/glycogen phosphorylase"/>
    <property type="match status" value="1"/>
</dbReference>
<evidence type="ECO:0000259" key="2">
    <source>
        <dbReference type="Pfam" id="PF13439"/>
    </source>
</evidence>
<dbReference type="InterPro" id="IPR028098">
    <property type="entry name" value="Glyco_trans_4-like_N"/>
</dbReference>
<evidence type="ECO:0000313" key="4">
    <source>
        <dbReference type="Proteomes" id="UP000183077"/>
    </source>
</evidence>
<dbReference type="PANTHER" id="PTHR12526">
    <property type="entry name" value="GLYCOSYLTRANSFERASE"/>
    <property type="match status" value="1"/>
</dbReference>
<accession>A0A1H6XJC0</accession>
<dbReference type="GO" id="GO:0016757">
    <property type="term" value="F:glycosyltransferase activity"/>
    <property type="evidence" value="ECO:0007669"/>
    <property type="project" value="InterPro"/>
</dbReference>
<feature type="domain" description="Glycosyltransferase subfamily 4-like N-terminal" evidence="2">
    <location>
        <begin position="12"/>
        <end position="172"/>
    </location>
</feature>
<dbReference type="RefSeq" id="WP_074747540.1">
    <property type="nucleotide sequence ID" value="NZ_FNYS01000022.1"/>
</dbReference>
<organism evidence="3 4">
    <name type="scientific">Myroides marinus</name>
    <dbReference type="NCBI Taxonomy" id="703342"/>
    <lineage>
        <taxon>Bacteria</taxon>
        <taxon>Pseudomonadati</taxon>
        <taxon>Bacteroidota</taxon>
        <taxon>Flavobacteriia</taxon>
        <taxon>Flavobacteriales</taxon>
        <taxon>Flavobacteriaceae</taxon>
        <taxon>Myroides</taxon>
    </lineage>
</organism>
<keyword evidence="3" id="KW-0808">Transferase</keyword>
<evidence type="ECO:0000259" key="1">
    <source>
        <dbReference type="Pfam" id="PF00534"/>
    </source>
</evidence>
<dbReference type="Proteomes" id="UP000183077">
    <property type="component" value="Unassembled WGS sequence"/>
</dbReference>
<name>A0A1H6XJC0_9FLAO</name>
<protein>
    <submittedName>
        <fullName evidence="3">Glycosyltransferase involved in cell wall bisynthesis</fullName>
    </submittedName>
</protein>
<dbReference type="AlphaFoldDB" id="A0A1H6XJC0"/>
<sequence length="358" mass="40831">MNVLHIIPTLVVGGAEKLLVDTMSIYKKEGVEAEVLVLKRVDSFLEKELLSKGVKVFFLSDVNNLYNPLLIFKLIPFLRNREIIHVHLFPTSYWVPIAKILGLSKAKLVFTEHSTFNKRRGRFIFRFFESFIYSCYSKVICITDATKDNLMKHLLFKNSKKFVVINNGIDVSYFRSTIFEDLNLFEKDAFKIIQVSSFRKEKDQLTVIKALASLPNDFKLVLVGEGILKDNLIALTNELGLEERVLFLGNRKDIAQLMKYSDVVVLSSNYEGFGIAALEGMATGRPTLASDISGVKEVVGDYGILFEKGNENQLADSILRLKENKEYYLEVAKKCQERASRFDVSSTVRNYIKVYKEA</sequence>
<dbReference type="Pfam" id="PF13439">
    <property type="entry name" value="Glyco_transf_4"/>
    <property type="match status" value="1"/>
</dbReference>
<feature type="domain" description="Glycosyl transferase family 1" evidence="1">
    <location>
        <begin position="184"/>
        <end position="338"/>
    </location>
</feature>
<dbReference type="InterPro" id="IPR001296">
    <property type="entry name" value="Glyco_trans_1"/>
</dbReference>
<reference evidence="3 4" key="1">
    <citation type="submission" date="2016-10" db="EMBL/GenBank/DDBJ databases">
        <authorList>
            <person name="de Groot N.N."/>
        </authorList>
    </citation>
    <scope>NUCLEOTIDE SEQUENCE [LARGE SCALE GENOMIC DNA]</scope>
    <source>
        <strain evidence="3 4">DSM 23048</strain>
    </source>
</reference>